<keyword evidence="2" id="KW-0288">FMN</keyword>
<reference evidence="6 7" key="1">
    <citation type="submission" date="2020-10" db="EMBL/GenBank/DDBJ databases">
        <title>Ca. Dormibacterota MAGs.</title>
        <authorList>
            <person name="Montgomery K."/>
        </authorList>
    </citation>
    <scope>NUCLEOTIDE SEQUENCE [LARGE SCALE GENOMIC DNA]</scope>
    <source>
        <strain evidence="6">SC8811_S16_3</strain>
    </source>
</reference>
<keyword evidence="3" id="KW-0560">Oxidoreductase</keyword>
<keyword evidence="1" id="KW-0285">Flavoprotein</keyword>
<evidence type="ECO:0000256" key="1">
    <source>
        <dbReference type="ARBA" id="ARBA00022630"/>
    </source>
</evidence>
<feature type="domain" description="Luciferase-like" evidence="5">
    <location>
        <begin position="1"/>
        <end position="249"/>
    </location>
</feature>
<dbReference type="Proteomes" id="UP000620075">
    <property type="component" value="Unassembled WGS sequence"/>
</dbReference>
<comment type="caution">
    <text evidence="6">The sequence shown here is derived from an EMBL/GenBank/DDBJ whole genome shotgun (WGS) entry which is preliminary data.</text>
</comment>
<evidence type="ECO:0000256" key="4">
    <source>
        <dbReference type="ARBA" id="ARBA00023033"/>
    </source>
</evidence>
<evidence type="ECO:0000256" key="2">
    <source>
        <dbReference type="ARBA" id="ARBA00022643"/>
    </source>
</evidence>
<name>A0A934NE56_9BACT</name>
<dbReference type="InterPro" id="IPR036661">
    <property type="entry name" value="Luciferase-like_sf"/>
</dbReference>
<dbReference type="EMBL" id="JAEKNQ010000038">
    <property type="protein sequence ID" value="MBJ7603589.1"/>
    <property type="molecule type" value="Genomic_DNA"/>
</dbReference>
<protein>
    <submittedName>
        <fullName evidence="6">LLM class F420-dependent oxidoreductase</fullName>
    </submittedName>
</protein>
<gene>
    <name evidence="6" type="ORF">JF888_10430</name>
</gene>
<evidence type="ECO:0000313" key="7">
    <source>
        <dbReference type="Proteomes" id="UP000620075"/>
    </source>
</evidence>
<dbReference type="InterPro" id="IPR011251">
    <property type="entry name" value="Luciferase-like_dom"/>
</dbReference>
<dbReference type="Gene3D" id="3.20.20.30">
    <property type="entry name" value="Luciferase-like domain"/>
    <property type="match status" value="1"/>
</dbReference>
<dbReference type="GO" id="GO:0008726">
    <property type="term" value="F:alkanesulfonate monooxygenase activity"/>
    <property type="evidence" value="ECO:0007669"/>
    <property type="project" value="TreeGrafter"/>
</dbReference>
<dbReference type="InterPro" id="IPR050172">
    <property type="entry name" value="SsuD_RutA_monooxygenase"/>
</dbReference>
<dbReference type="AlphaFoldDB" id="A0A934NE56"/>
<dbReference type="Pfam" id="PF00296">
    <property type="entry name" value="Bac_luciferase"/>
    <property type="match status" value="1"/>
</dbReference>
<dbReference type="GO" id="GO:0046306">
    <property type="term" value="P:alkanesulfonate catabolic process"/>
    <property type="evidence" value="ECO:0007669"/>
    <property type="project" value="TreeGrafter"/>
</dbReference>
<dbReference type="PANTHER" id="PTHR42847:SF8">
    <property type="entry name" value="CONSERVED PROTEIN"/>
    <property type="match status" value="1"/>
</dbReference>
<sequence length="321" mass="36454">MKFGVFVPQGWKLEFVDLKDPIEQYETMVRCAQEAERAGYDSLWLFDHFHTVPTPELESTFECWTSMAGLARDTTTIRLGQMVTCNSYRPPSLLAKMSSCIDVMSHGRLIVGIGAGWYEHEYNAYGYQFGEMPDRLRMLRESVQILHRMWTGPRASFEGRFYQVRGAINEPKPVQKPHPPLWIGGGGEKVTLKLVAQYGDACNIGTTPEVVRHKLDVLRQHCETVGRNYDEIIKSSHSPVILGDETEVRRVWEQTARQTGADEATMRNNFPCHGPAEQVTEHLSGLLDAGVDYLLVSMPNAFEGEIIQRVAEEVLPLLRRR</sequence>
<evidence type="ECO:0000313" key="6">
    <source>
        <dbReference type="EMBL" id="MBJ7603589.1"/>
    </source>
</evidence>
<proteinExistence type="predicted"/>
<dbReference type="PANTHER" id="PTHR42847">
    <property type="entry name" value="ALKANESULFONATE MONOOXYGENASE"/>
    <property type="match status" value="1"/>
</dbReference>
<evidence type="ECO:0000259" key="5">
    <source>
        <dbReference type="Pfam" id="PF00296"/>
    </source>
</evidence>
<dbReference type="SUPFAM" id="SSF51679">
    <property type="entry name" value="Bacterial luciferase-like"/>
    <property type="match status" value="1"/>
</dbReference>
<evidence type="ECO:0000256" key="3">
    <source>
        <dbReference type="ARBA" id="ARBA00023002"/>
    </source>
</evidence>
<keyword evidence="4" id="KW-0503">Monooxygenase</keyword>
<accession>A0A934NE56</accession>
<dbReference type="NCBIfam" id="TIGR03560">
    <property type="entry name" value="F420_Rv1855c"/>
    <property type="match status" value="1"/>
</dbReference>
<organism evidence="6 7">
    <name type="scientific">Candidatus Dormiibacter inghamiae</name>
    <dbReference type="NCBI Taxonomy" id="3127013"/>
    <lineage>
        <taxon>Bacteria</taxon>
        <taxon>Bacillati</taxon>
        <taxon>Candidatus Dormiibacterota</taxon>
        <taxon>Candidatus Dormibacteria</taxon>
        <taxon>Candidatus Dormibacterales</taxon>
        <taxon>Candidatus Dormibacteraceae</taxon>
        <taxon>Candidatus Dormiibacter</taxon>
    </lineage>
</organism>
<dbReference type="InterPro" id="IPR019952">
    <property type="entry name" value="F420_OxRdatse_Rv1855c_pred"/>
</dbReference>